<dbReference type="AlphaFoldDB" id="X0WSQ3"/>
<name>X0WSQ3_9ZZZZ</name>
<feature type="non-terminal residue" evidence="1">
    <location>
        <position position="1"/>
    </location>
</feature>
<sequence length="102" mass="12095">EWEYLDVFNTLEKLEKKEDSNENSPKKEEKGFFKGFIQIGTKEEARGCRNRFNISEGLKAFKITIYGDNIEPVTETYKLTWDGENYNEIKMCKTKSKKRIKQ</sequence>
<gene>
    <name evidence="1" type="ORF">S01H1_65008</name>
</gene>
<protein>
    <submittedName>
        <fullName evidence="1">Uncharacterized protein</fullName>
    </submittedName>
</protein>
<proteinExistence type="predicted"/>
<reference evidence="1" key="1">
    <citation type="journal article" date="2014" name="Front. Microbiol.">
        <title>High frequency of phylogenetically diverse reductive dehalogenase-homologous genes in deep subseafloor sedimentary metagenomes.</title>
        <authorList>
            <person name="Kawai M."/>
            <person name="Futagami T."/>
            <person name="Toyoda A."/>
            <person name="Takaki Y."/>
            <person name="Nishi S."/>
            <person name="Hori S."/>
            <person name="Arai W."/>
            <person name="Tsubouchi T."/>
            <person name="Morono Y."/>
            <person name="Uchiyama I."/>
            <person name="Ito T."/>
            <person name="Fujiyama A."/>
            <person name="Inagaki F."/>
            <person name="Takami H."/>
        </authorList>
    </citation>
    <scope>NUCLEOTIDE SEQUENCE</scope>
    <source>
        <strain evidence="1">Expedition CK06-06</strain>
    </source>
</reference>
<evidence type="ECO:0000313" key="1">
    <source>
        <dbReference type="EMBL" id="GAG33705.1"/>
    </source>
</evidence>
<accession>X0WSQ3</accession>
<organism evidence="1">
    <name type="scientific">marine sediment metagenome</name>
    <dbReference type="NCBI Taxonomy" id="412755"/>
    <lineage>
        <taxon>unclassified sequences</taxon>
        <taxon>metagenomes</taxon>
        <taxon>ecological metagenomes</taxon>
    </lineage>
</organism>
<dbReference type="EMBL" id="BARS01042889">
    <property type="protein sequence ID" value="GAG33705.1"/>
    <property type="molecule type" value="Genomic_DNA"/>
</dbReference>
<comment type="caution">
    <text evidence="1">The sequence shown here is derived from an EMBL/GenBank/DDBJ whole genome shotgun (WGS) entry which is preliminary data.</text>
</comment>